<dbReference type="AlphaFoldDB" id="A0A0C5FUV6"/>
<evidence type="ECO:0000256" key="3">
    <source>
        <dbReference type="ARBA" id="ARBA00022969"/>
    </source>
</evidence>
<dbReference type="SUPFAM" id="SSF56849">
    <property type="entry name" value="delta-Endotoxin (insectocide), N-terminal domain"/>
    <property type="match status" value="1"/>
</dbReference>
<evidence type="ECO:0000256" key="4">
    <source>
        <dbReference type="ARBA" id="ARBA00023026"/>
    </source>
</evidence>
<dbReference type="InterPro" id="IPR036716">
    <property type="entry name" value="Pest_crys_N_sf"/>
</dbReference>
<gene>
    <name evidence="7" type="ORF">TU94_00360</name>
</gene>
<evidence type="ECO:0000313" key="7">
    <source>
        <dbReference type="EMBL" id="AJP00235.1"/>
    </source>
</evidence>
<proteinExistence type="inferred from homology"/>
<dbReference type="GO" id="GO:0090729">
    <property type="term" value="F:toxin activity"/>
    <property type="evidence" value="ECO:0007669"/>
    <property type="project" value="UniProtKB-KW"/>
</dbReference>
<comment type="similarity">
    <text evidence="1">Belongs to the delta endotoxin family.</text>
</comment>
<dbReference type="CDD" id="cd00161">
    <property type="entry name" value="beta-trefoil_Ricin-like"/>
    <property type="match status" value="1"/>
</dbReference>
<keyword evidence="3" id="KW-0749">Sporulation</keyword>
<dbReference type="InterPro" id="IPR005639">
    <property type="entry name" value="Pest_crys_dom_I"/>
</dbReference>
<feature type="region of interest" description="Disordered" evidence="5">
    <location>
        <begin position="622"/>
        <end position="649"/>
    </location>
</feature>
<feature type="compositionally biased region" description="Basic and acidic residues" evidence="5">
    <location>
        <begin position="640"/>
        <end position="649"/>
    </location>
</feature>
<dbReference type="Gene3D" id="1.20.190.10">
    <property type="entry name" value="Pesticidal crystal protein, N-terminal domain"/>
    <property type="match status" value="1"/>
</dbReference>
<dbReference type="HOGENOM" id="CLU_422053_0_0_11"/>
<dbReference type="GO" id="GO:0030435">
    <property type="term" value="P:sporulation resulting in formation of a cellular spore"/>
    <property type="evidence" value="ECO:0007669"/>
    <property type="project" value="UniProtKB-KW"/>
</dbReference>
<dbReference type="EMBL" id="CP010849">
    <property type="protein sequence ID" value="AJP00235.1"/>
    <property type="molecule type" value="Genomic_DNA"/>
</dbReference>
<keyword evidence="8" id="KW-1185">Reference proteome</keyword>
<dbReference type="InterPro" id="IPR035992">
    <property type="entry name" value="Ricin_B-like_lectins"/>
</dbReference>
<evidence type="ECO:0000259" key="6">
    <source>
        <dbReference type="Pfam" id="PF03945"/>
    </source>
</evidence>
<dbReference type="KEGG" id="scw:TU94_00360"/>
<sequence length="649" mass="74069">MIGPMLDAWWPDGKNDAWEAVKKDVEALVDEKIQDLYADLVENKLAGIKRVAKLYTDAAKRATTSELKKVAREEWRGVRRAIEQDITAFMNQKYAWKVLPYFTTLANIHALLLQELIRNEKDLEWWKEKSDTYDPVDDAKKKLKELLDPPSEWSKSGTGGGTYTRHVKETYEQGIDKCAQKGTHKGYDYQRSMLLMAVDYARDLWPMLKEPGKQWPDKLDYDREVWLGPIGKTGGSGWDNWHKENCYYPKTQEKNAFLSAIRLWRSYKDDEDTDYLCAFQRYNARDGWAPPEGATDGNYKEYDFGSCSPVKIWIAGNTDDSLGALGLWWPKDKRIFYCINRHHSGNCKVRYGNYQMENSWWVTDIRNLNPYLEKWKNSARAVMVGFRRWDPWRPEKPTLKSAHFYRFTAPDTSRVLGLKQYSINPDTAVQASAPDGSASQEWQLQAAPEGLWILVNRYSGQYLVRQHGRCVQDEYPATDPRQALWRLDEPDAHTWTLCSPDGTEGVDAAGHLQADASTFAHWFALPVLDTDEPPVLQVQELSCDSRNSVRLTLTNPFPDTTVCDWSLSFHVPADAGVDPRLTTEDGARLQSATADGRGLLIRLTPGGTDRELAHGETRTFTLSTAPPEDITPSALIPADPRLEGDYRHA</sequence>
<reference evidence="7 8" key="1">
    <citation type="submission" date="2015-02" db="EMBL/GenBank/DDBJ databases">
        <title>Genome sequence of thermotolerant Streptomyces cyaneogriseus subsp. Noncyanogenus NMWT1, the producer of nematocidal antibiotics nemadectin.</title>
        <authorList>
            <person name="Wang H."/>
            <person name="Li C."/>
            <person name="Xiang W."/>
            <person name="Wang X."/>
        </authorList>
    </citation>
    <scope>NUCLEOTIDE SEQUENCE [LARGE SCALE GENOMIC DNA]</scope>
    <source>
        <strain evidence="7 8">NMWT 1</strain>
    </source>
</reference>
<dbReference type="SUPFAM" id="SSF50370">
    <property type="entry name" value="Ricin B-like lectins"/>
    <property type="match status" value="1"/>
</dbReference>
<organism evidence="7 8">
    <name type="scientific">Streptomyces cyaneogriseus subsp. noncyanogenus</name>
    <dbReference type="NCBI Taxonomy" id="477245"/>
    <lineage>
        <taxon>Bacteria</taxon>
        <taxon>Bacillati</taxon>
        <taxon>Actinomycetota</taxon>
        <taxon>Actinomycetes</taxon>
        <taxon>Kitasatosporales</taxon>
        <taxon>Streptomycetaceae</taxon>
        <taxon>Streptomyces</taxon>
    </lineage>
</organism>
<accession>A0A0C5FUV6</accession>
<evidence type="ECO:0000256" key="2">
    <source>
        <dbReference type="ARBA" id="ARBA00022656"/>
    </source>
</evidence>
<dbReference type="PATRIC" id="fig|477245.3.peg.90"/>
<dbReference type="Pfam" id="PF03945">
    <property type="entry name" value="Endotoxin_N"/>
    <property type="match status" value="1"/>
</dbReference>
<evidence type="ECO:0000313" key="8">
    <source>
        <dbReference type="Proteomes" id="UP000032234"/>
    </source>
</evidence>
<name>A0A0C5FUV6_9ACTN</name>
<evidence type="ECO:0000256" key="5">
    <source>
        <dbReference type="SAM" id="MobiDB-lite"/>
    </source>
</evidence>
<dbReference type="Proteomes" id="UP000032234">
    <property type="component" value="Chromosome"/>
</dbReference>
<evidence type="ECO:0000256" key="1">
    <source>
        <dbReference type="ARBA" id="ARBA00007819"/>
    </source>
</evidence>
<keyword evidence="2" id="KW-0800">Toxin</keyword>
<protein>
    <recommendedName>
        <fullName evidence="6">Pesticidal crystal protein domain-containing protein</fullName>
    </recommendedName>
</protein>
<feature type="domain" description="Pesticidal crystal protein" evidence="6">
    <location>
        <begin position="14"/>
        <end position="179"/>
    </location>
</feature>
<dbReference type="GO" id="GO:0001907">
    <property type="term" value="P:symbiont-mediated killing of host cell"/>
    <property type="evidence" value="ECO:0007669"/>
    <property type="project" value="InterPro"/>
</dbReference>
<dbReference type="Gene3D" id="2.80.10.50">
    <property type="match status" value="1"/>
</dbReference>
<keyword evidence="4" id="KW-0843">Virulence</keyword>